<proteinExistence type="predicted"/>
<dbReference type="EMBL" id="JAUMKJ010000017">
    <property type="protein sequence ID" value="MDO3678469.1"/>
    <property type="molecule type" value="Genomic_DNA"/>
</dbReference>
<keyword evidence="7" id="KW-1185">Reference proteome</keyword>
<name>A0ABT8VBU4_9BACL</name>
<gene>
    <name evidence="6" type="ORF">Q3C12_15765</name>
</gene>
<accession>A0ABT8VBU4</accession>
<evidence type="ECO:0000256" key="1">
    <source>
        <dbReference type="ARBA" id="ARBA00023015"/>
    </source>
</evidence>
<dbReference type="Proteomes" id="UP001168883">
    <property type="component" value="Unassembled WGS sequence"/>
</dbReference>
<dbReference type="Pfam" id="PF00486">
    <property type="entry name" value="Trans_reg_C"/>
    <property type="match status" value="1"/>
</dbReference>
<evidence type="ECO:0000256" key="4">
    <source>
        <dbReference type="PROSITE-ProRule" id="PRU01091"/>
    </source>
</evidence>
<evidence type="ECO:0000313" key="7">
    <source>
        <dbReference type="Proteomes" id="UP001168883"/>
    </source>
</evidence>
<evidence type="ECO:0000313" key="6">
    <source>
        <dbReference type="EMBL" id="MDO3678469.1"/>
    </source>
</evidence>
<evidence type="ECO:0000256" key="2">
    <source>
        <dbReference type="ARBA" id="ARBA00023125"/>
    </source>
</evidence>
<dbReference type="InterPro" id="IPR016032">
    <property type="entry name" value="Sig_transdc_resp-reg_C-effctor"/>
</dbReference>
<dbReference type="SMART" id="SM00862">
    <property type="entry name" value="Trans_reg_C"/>
    <property type="match status" value="1"/>
</dbReference>
<dbReference type="CDD" id="cd00383">
    <property type="entry name" value="trans_reg_C"/>
    <property type="match status" value="1"/>
</dbReference>
<keyword evidence="2 4" id="KW-0238">DNA-binding</keyword>
<evidence type="ECO:0000256" key="3">
    <source>
        <dbReference type="ARBA" id="ARBA00023163"/>
    </source>
</evidence>
<comment type="caution">
    <text evidence="6">The sequence shown here is derived from an EMBL/GenBank/DDBJ whole genome shotgun (WGS) entry which is preliminary data.</text>
</comment>
<dbReference type="SUPFAM" id="SSF46894">
    <property type="entry name" value="C-terminal effector domain of the bipartite response regulators"/>
    <property type="match status" value="1"/>
</dbReference>
<dbReference type="Gene3D" id="1.10.10.10">
    <property type="entry name" value="Winged helix-like DNA-binding domain superfamily/Winged helix DNA-binding domain"/>
    <property type="match status" value="1"/>
</dbReference>
<organism evidence="6 7">
    <name type="scientific">Paenibacillus ehimensis</name>
    <dbReference type="NCBI Taxonomy" id="79264"/>
    <lineage>
        <taxon>Bacteria</taxon>
        <taxon>Bacillati</taxon>
        <taxon>Bacillota</taxon>
        <taxon>Bacilli</taxon>
        <taxon>Bacillales</taxon>
        <taxon>Paenibacillaceae</taxon>
        <taxon>Paenibacillus</taxon>
    </lineage>
</organism>
<sequence>MLAEKRILTAFKVIYTNNDFFFTYASHIFNRQIRLVQIRDCHAFRTVLATEKQNLFFLVDSSQMQDDVCWIRMMTETTAPLMIVNPDEKGAPKKLMLLEQSICEMTRSPLHFTDDTSRLSKISGKVMLTDQTFFDIASHCIYTNGEVRLLSTLEFKLLYYLTQNAGKHVPANELVDYLGTSEGVLYIYINKIRSKIEPDPQKPTVLLNERGKGYILKRTA</sequence>
<dbReference type="InterPro" id="IPR001867">
    <property type="entry name" value="OmpR/PhoB-type_DNA-bd"/>
</dbReference>
<feature type="domain" description="OmpR/PhoB-type" evidence="5">
    <location>
        <begin position="124"/>
        <end position="218"/>
    </location>
</feature>
<keyword evidence="3" id="KW-0804">Transcription</keyword>
<evidence type="ECO:0000259" key="5">
    <source>
        <dbReference type="PROSITE" id="PS51755"/>
    </source>
</evidence>
<keyword evidence="1" id="KW-0805">Transcription regulation</keyword>
<dbReference type="RefSeq" id="WP_302878897.1">
    <property type="nucleotide sequence ID" value="NZ_JAUMKJ010000017.1"/>
</dbReference>
<dbReference type="PROSITE" id="PS51755">
    <property type="entry name" value="OMPR_PHOB"/>
    <property type="match status" value="1"/>
</dbReference>
<protein>
    <submittedName>
        <fullName evidence="6">Helix-turn-helix domain-containing protein</fullName>
    </submittedName>
</protein>
<feature type="DNA-binding region" description="OmpR/PhoB-type" evidence="4">
    <location>
        <begin position="124"/>
        <end position="218"/>
    </location>
</feature>
<reference evidence="6" key="1">
    <citation type="submission" date="2023-07" db="EMBL/GenBank/DDBJ databases">
        <authorList>
            <person name="Aktuganov G."/>
            <person name="Boyko T."/>
            <person name="Delegan Y."/>
            <person name="Galimzianova N."/>
            <person name="Gilvanova E."/>
            <person name="Korobov V."/>
            <person name="Kuzmina L."/>
            <person name="Melentiev A."/>
            <person name="Milman P."/>
            <person name="Ryabova A."/>
            <person name="Stupak E."/>
            <person name="Yasakov T."/>
            <person name="Zharikova N."/>
            <person name="Zhurenko E."/>
        </authorList>
    </citation>
    <scope>NUCLEOTIDE SEQUENCE</scope>
    <source>
        <strain evidence="6">IB-739</strain>
    </source>
</reference>
<dbReference type="InterPro" id="IPR036388">
    <property type="entry name" value="WH-like_DNA-bd_sf"/>
</dbReference>